<sequence length="164" mass="17968">MVVNMTYSACTLTVVLAMFRQTANAPSCQEASGQFRDGHTCGDGPPPWTLAPLGICSPHSLVVLSRSQQSEIQFVLPYIQYWCLKVDGRGIPHVAATTIIPPKVTSEQCLLATSNATERISWSGGELQGADTSYYRVLLSACRRDARVMESLSSSRCTRHIKEM</sequence>
<gene>
    <name evidence="2" type="ORF">N657DRAFT_26958</name>
</gene>
<dbReference type="RefSeq" id="XP_062652303.1">
    <property type="nucleotide sequence ID" value="XM_062786544.1"/>
</dbReference>
<dbReference type="AlphaFoldDB" id="A0AAN6U8U2"/>
<keyword evidence="3" id="KW-1185">Reference proteome</keyword>
<evidence type="ECO:0000256" key="1">
    <source>
        <dbReference type="SAM" id="SignalP"/>
    </source>
</evidence>
<evidence type="ECO:0000313" key="2">
    <source>
        <dbReference type="EMBL" id="KAK4128532.1"/>
    </source>
</evidence>
<evidence type="ECO:0008006" key="4">
    <source>
        <dbReference type="Google" id="ProtNLM"/>
    </source>
</evidence>
<proteinExistence type="predicted"/>
<evidence type="ECO:0000313" key="3">
    <source>
        <dbReference type="Proteomes" id="UP001302602"/>
    </source>
</evidence>
<dbReference type="GeneID" id="87823312"/>
<reference evidence="2" key="2">
    <citation type="submission" date="2023-05" db="EMBL/GenBank/DDBJ databases">
        <authorList>
            <consortium name="Lawrence Berkeley National Laboratory"/>
            <person name="Steindorff A."/>
            <person name="Hensen N."/>
            <person name="Bonometti L."/>
            <person name="Westerberg I."/>
            <person name="Brannstrom I.O."/>
            <person name="Guillou S."/>
            <person name="Cros-Aarteil S."/>
            <person name="Calhoun S."/>
            <person name="Haridas S."/>
            <person name="Kuo A."/>
            <person name="Mondo S."/>
            <person name="Pangilinan J."/>
            <person name="Riley R."/>
            <person name="Labutti K."/>
            <person name="Andreopoulos B."/>
            <person name="Lipzen A."/>
            <person name="Chen C."/>
            <person name="Yanf M."/>
            <person name="Daum C."/>
            <person name="Ng V."/>
            <person name="Clum A."/>
            <person name="Ohm R."/>
            <person name="Martin F."/>
            <person name="Silar P."/>
            <person name="Natvig D."/>
            <person name="Lalanne C."/>
            <person name="Gautier V."/>
            <person name="Ament-Velasquez S.L."/>
            <person name="Kruys A."/>
            <person name="Hutchinson M.I."/>
            <person name="Powell A.J."/>
            <person name="Barry K."/>
            <person name="Miller A.N."/>
            <person name="Grigoriev I.V."/>
            <person name="Debuchy R."/>
            <person name="Gladieux P."/>
            <person name="Thoren M.H."/>
            <person name="Johannesson H."/>
        </authorList>
    </citation>
    <scope>NUCLEOTIDE SEQUENCE</scope>
    <source>
        <strain evidence="2">CBS 731.68</strain>
    </source>
</reference>
<comment type="caution">
    <text evidence="2">The sequence shown here is derived from an EMBL/GenBank/DDBJ whole genome shotgun (WGS) entry which is preliminary data.</text>
</comment>
<name>A0AAN6U8U2_9PEZI</name>
<organism evidence="2 3">
    <name type="scientific">Parathielavia appendiculata</name>
    <dbReference type="NCBI Taxonomy" id="2587402"/>
    <lineage>
        <taxon>Eukaryota</taxon>
        <taxon>Fungi</taxon>
        <taxon>Dikarya</taxon>
        <taxon>Ascomycota</taxon>
        <taxon>Pezizomycotina</taxon>
        <taxon>Sordariomycetes</taxon>
        <taxon>Sordariomycetidae</taxon>
        <taxon>Sordariales</taxon>
        <taxon>Chaetomiaceae</taxon>
        <taxon>Parathielavia</taxon>
    </lineage>
</organism>
<dbReference type="Proteomes" id="UP001302602">
    <property type="component" value="Unassembled WGS sequence"/>
</dbReference>
<protein>
    <recommendedName>
        <fullName evidence="4">Secreted protein</fullName>
    </recommendedName>
</protein>
<dbReference type="EMBL" id="MU853223">
    <property type="protein sequence ID" value="KAK4128532.1"/>
    <property type="molecule type" value="Genomic_DNA"/>
</dbReference>
<keyword evidence="1" id="KW-0732">Signal</keyword>
<feature type="chain" id="PRO_5042922915" description="Secreted protein" evidence="1">
    <location>
        <begin position="26"/>
        <end position="164"/>
    </location>
</feature>
<feature type="signal peptide" evidence="1">
    <location>
        <begin position="1"/>
        <end position="25"/>
    </location>
</feature>
<reference evidence="2" key="1">
    <citation type="journal article" date="2023" name="Mol. Phylogenet. Evol.">
        <title>Genome-scale phylogeny and comparative genomics of the fungal order Sordariales.</title>
        <authorList>
            <person name="Hensen N."/>
            <person name="Bonometti L."/>
            <person name="Westerberg I."/>
            <person name="Brannstrom I.O."/>
            <person name="Guillou S."/>
            <person name="Cros-Aarteil S."/>
            <person name="Calhoun S."/>
            <person name="Haridas S."/>
            <person name="Kuo A."/>
            <person name="Mondo S."/>
            <person name="Pangilinan J."/>
            <person name="Riley R."/>
            <person name="LaButti K."/>
            <person name="Andreopoulos B."/>
            <person name="Lipzen A."/>
            <person name="Chen C."/>
            <person name="Yan M."/>
            <person name="Daum C."/>
            <person name="Ng V."/>
            <person name="Clum A."/>
            <person name="Steindorff A."/>
            <person name="Ohm R.A."/>
            <person name="Martin F."/>
            <person name="Silar P."/>
            <person name="Natvig D.O."/>
            <person name="Lalanne C."/>
            <person name="Gautier V."/>
            <person name="Ament-Velasquez S.L."/>
            <person name="Kruys A."/>
            <person name="Hutchinson M.I."/>
            <person name="Powell A.J."/>
            <person name="Barry K."/>
            <person name="Miller A.N."/>
            <person name="Grigoriev I.V."/>
            <person name="Debuchy R."/>
            <person name="Gladieux P."/>
            <person name="Hiltunen Thoren M."/>
            <person name="Johannesson H."/>
        </authorList>
    </citation>
    <scope>NUCLEOTIDE SEQUENCE</scope>
    <source>
        <strain evidence="2">CBS 731.68</strain>
    </source>
</reference>
<accession>A0AAN6U8U2</accession>